<comment type="caution">
    <text evidence="1">The sequence shown here is derived from an EMBL/GenBank/DDBJ whole genome shotgun (WGS) entry which is preliminary data.</text>
</comment>
<evidence type="ECO:0000313" key="2">
    <source>
        <dbReference type="Proteomes" id="UP000598971"/>
    </source>
</evidence>
<reference evidence="1" key="1">
    <citation type="submission" date="2019-10" db="EMBL/GenBank/DDBJ databases">
        <title>Draft genome sequence of Panacibacter sp. KCS-6.</title>
        <authorList>
            <person name="Yim K.J."/>
        </authorList>
    </citation>
    <scope>NUCLEOTIDE SEQUENCE</scope>
    <source>
        <strain evidence="1">KCS-6</strain>
    </source>
</reference>
<dbReference type="AlphaFoldDB" id="A0A8J8FDC8"/>
<evidence type="ECO:0000313" key="1">
    <source>
        <dbReference type="EMBL" id="NNV54518.1"/>
    </source>
</evidence>
<sequence>MSNENIYIINWDKLATWLVPVDLRQNKLLAFVKALVSPVKDLYNRFIDYKNEVDYTISITPQVVHLQRGLNDRFDIADRRIRILPATEYNAILLALAEENKPKLLGTKAEAVQMKLPLKSETLAYAYDFVIEVPTAIVFNIDEMKAFVNKYKMESKNYNIKIV</sequence>
<name>A0A8J8FDC8_9BACT</name>
<protein>
    <submittedName>
        <fullName evidence="1">Uncharacterized protein</fullName>
    </submittedName>
</protein>
<organism evidence="1 2">
    <name type="scientific">Limnovirga soli</name>
    <dbReference type="NCBI Taxonomy" id="2656915"/>
    <lineage>
        <taxon>Bacteria</taxon>
        <taxon>Pseudomonadati</taxon>
        <taxon>Bacteroidota</taxon>
        <taxon>Chitinophagia</taxon>
        <taxon>Chitinophagales</taxon>
        <taxon>Chitinophagaceae</taxon>
        <taxon>Limnovirga</taxon>
    </lineage>
</organism>
<dbReference type="RefSeq" id="WP_171606435.1">
    <property type="nucleotide sequence ID" value="NZ_WHPF01000002.1"/>
</dbReference>
<gene>
    <name evidence="1" type="ORF">GD597_03530</name>
</gene>
<proteinExistence type="predicted"/>
<dbReference type="Proteomes" id="UP000598971">
    <property type="component" value="Unassembled WGS sequence"/>
</dbReference>
<keyword evidence="2" id="KW-1185">Reference proteome</keyword>
<accession>A0A8J8FDC8</accession>
<dbReference type="EMBL" id="WHPF01000002">
    <property type="protein sequence ID" value="NNV54518.1"/>
    <property type="molecule type" value="Genomic_DNA"/>
</dbReference>